<dbReference type="Proteomes" id="UP000681967">
    <property type="component" value="Unassembled WGS sequence"/>
</dbReference>
<evidence type="ECO:0000313" key="2">
    <source>
        <dbReference type="EMBL" id="CAF4429031.1"/>
    </source>
</evidence>
<dbReference type="EMBL" id="CAJOBH010061846">
    <property type="protein sequence ID" value="CAF4429031.1"/>
    <property type="molecule type" value="Genomic_DNA"/>
</dbReference>
<evidence type="ECO:0000256" key="1">
    <source>
        <dbReference type="SAM" id="MobiDB-lite"/>
    </source>
</evidence>
<dbReference type="AlphaFoldDB" id="A0A8S2W844"/>
<protein>
    <submittedName>
        <fullName evidence="2">Uncharacterized protein</fullName>
    </submittedName>
</protein>
<name>A0A8S2W844_9BILA</name>
<feature type="non-terminal residue" evidence="2">
    <location>
        <position position="1"/>
    </location>
</feature>
<comment type="caution">
    <text evidence="2">The sequence shown here is derived from an EMBL/GenBank/DDBJ whole genome shotgun (WGS) entry which is preliminary data.</text>
</comment>
<sequence length="72" mass="8095">SITGIDFDEKLDNEDYWPLKEQQLMTASSNSRAIQRNERISNATTSVADLSKTTNNKDTSARGQQSEHISHL</sequence>
<evidence type="ECO:0000313" key="3">
    <source>
        <dbReference type="Proteomes" id="UP000681967"/>
    </source>
</evidence>
<reference evidence="2" key="1">
    <citation type="submission" date="2021-02" db="EMBL/GenBank/DDBJ databases">
        <authorList>
            <person name="Nowell W R."/>
        </authorList>
    </citation>
    <scope>NUCLEOTIDE SEQUENCE</scope>
</reference>
<organism evidence="2 3">
    <name type="scientific">Rotaria magnacalcarata</name>
    <dbReference type="NCBI Taxonomy" id="392030"/>
    <lineage>
        <taxon>Eukaryota</taxon>
        <taxon>Metazoa</taxon>
        <taxon>Spiralia</taxon>
        <taxon>Gnathifera</taxon>
        <taxon>Rotifera</taxon>
        <taxon>Eurotatoria</taxon>
        <taxon>Bdelloidea</taxon>
        <taxon>Philodinida</taxon>
        <taxon>Philodinidae</taxon>
        <taxon>Rotaria</taxon>
    </lineage>
</organism>
<gene>
    <name evidence="2" type="ORF">BYL167_LOCUS32811</name>
</gene>
<proteinExistence type="predicted"/>
<feature type="region of interest" description="Disordered" evidence="1">
    <location>
        <begin position="27"/>
        <end position="72"/>
    </location>
</feature>
<accession>A0A8S2W844</accession>